<sequence length="357" mass="42058">MDKQDIHYEHRCPHQILSILLPIVVKCLSLSFTEVDTNGFSYIPPYHPFVIVSDGININTLQQQSLINLLFFHIRNHLNNYSFKCDFVDLLMNHTTSPMTNIVAHNTVIATIYESIKTYLIIECTACLLCENDYDDDSVEWSDSIRCFLRVYVPISKQQNAFDHNMKQFLSTILRKRDWNYLINLLQSNFLRTIHNEWSTKISELLSNIQKLRRNEERLHVYDQLEFTLSTNAPSCSAFSKLHQPYTNISKIFDECANNKSESDNWTPLFTWCLEQLSLEDEPLFPNEIKMMLFLKIYYDYYCHENILSLSNLVESLQSVQQLELIEEELRVFKAILMPETYMIGYNDHEEETNALN</sequence>
<comment type="caution">
    <text evidence="1">The sequence shown here is derived from an EMBL/GenBank/DDBJ whole genome shotgun (WGS) entry which is preliminary data.</text>
</comment>
<dbReference type="EMBL" id="CAJNOK010047242">
    <property type="protein sequence ID" value="CAF1586988.1"/>
    <property type="molecule type" value="Genomic_DNA"/>
</dbReference>
<dbReference type="Proteomes" id="UP000677228">
    <property type="component" value="Unassembled WGS sequence"/>
</dbReference>
<dbReference type="AlphaFoldDB" id="A0A8S2G2C3"/>
<name>A0A8S2G2C3_9BILA</name>
<evidence type="ECO:0000313" key="1">
    <source>
        <dbReference type="EMBL" id="CAF1586988.1"/>
    </source>
</evidence>
<dbReference type="Proteomes" id="UP000682733">
    <property type="component" value="Unassembled WGS sequence"/>
</dbReference>
<organism evidence="1 3">
    <name type="scientific">Didymodactylos carnosus</name>
    <dbReference type="NCBI Taxonomy" id="1234261"/>
    <lineage>
        <taxon>Eukaryota</taxon>
        <taxon>Metazoa</taxon>
        <taxon>Spiralia</taxon>
        <taxon>Gnathifera</taxon>
        <taxon>Rotifera</taxon>
        <taxon>Eurotatoria</taxon>
        <taxon>Bdelloidea</taxon>
        <taxon>Philodinida</taxon>
        <taxon>Philodinidae</taxon>
        <taxon>Didymodactylos</taxon>
    </lineage>
</organism>
<dbReference type="EMBL" id="CAJOBA010070512">
    <property type="protein sequence ID" value="CAF4388854.1"/>
    <property type="molecule type" value="Genomic_DNA"/>
</dbReference>
<feature type="non-terminal residue" evidence="1">
    <location>
        <position position="357"/>
    </location>
</feature>
<gene>
    <name evidence="1" type="ORF">OVA965_LOCUS41313</name>
    <name evidence="2" type="ORF">TMI583_LOCUS42927</name>
</gene>
<protein>
    <submittedName>
        <fullName evidence="1">Uncharacterized protein</fullName>
    </submittedName>
</protein>
<proteinExistence type="predicted"/>
<evidence type="ECO:0000313" key="3">
    <source>
        <dbReference type="Proteomes" id="UP000677228"/>
    </source>
</evidence>
<evidence type="ECO:0000313" key="2">
    <source>
        <dbReference type="EMBL" id="CAF4388854.1"/>
    </source>
</evidence>
<accession>A0A8S2G2C3</accession>
<reference evidence="1" key="1">
    <citation type="submission" date="2021-02" db="EMBL/GenBank/DDBJ databases">
        <authorList>
            <person name="Nowell W R."/>
        </authorList>
    </citation>
    <scope>NUCLEOTIDE SEQUENCE</scope>
</reference>